<evidence type="ECO:0000256" key="1">
    <source>
        <dbReference type="SAM" id="Coils"/>
    </source>
</evidence>
<gene>
    <name evidence="2" type="ORF">BegalDRAFT_2307</name>
</gene>
<dbReference type="Proteomes" id="UP000005744">
    <property type="component" value="Unassembled WGS sequence"/>
</dbReference>
<sequence>MLDNAIQQIRQQERAVGRAEGKAEGLEEGIFKGRIEGLEEGIFKGRVEGKAEGKAEALIVLLENRFAPLMVEEKERLFQLSDEKLIALLVKFYSIENISAFWREIDAH</sequence>
<dbReference type="EMBL" id="JH600070">
    <property type="protein sequence ID" value="EIJ43161.1"/>
    <property type="molecule type" value="Genomic_DNA"/>
</dbReference>
<protein>
    <recommendedName>
        <fullName evidence="4">DUF4351 domain-containing protein</fullName>
    </recommendedName>
</protein>
<dbReference type="RefSeq" id="WP_002690116.1">
    <property type="nucleotide sequence ID" value="NZ_JH600070.1"/>
</dbReference>
<dbReference type="HOGENOM" id="CLU_143996_0_0_6"/>
<evidence type="ECO:0008006" key="4">
    <source>
        <dbReference type="Google" id="ProtNLM"/>
    </source>
</evidence>
<evidence type="ECO:0000313" key="2">
    <source>
        <dbReference type="EMBL" id="EIJ43161.1"/>
    </source>
</evidence>
<feature type="coiled-coil region" evidence="1">
    <location>
        <begin position="2"/>
        <end position="29"/>
    </location>
</feature>
<dbReference type="STRING" id="395493.BegalDRAFT_2307"/>
<keyword evidence="3" id="KW-1185">Reference proteome</keyword>
<dbReference type="AlphaFoldDB" id="I3CHR8"/>
<reference evidence="2 3" key="1">
    <citation type="submission" date="2011-11" db="EMBL/GenBank/DDBJ databases">
        <title>Improved High-Quality Draft sequence of Beggiatoa alba B18lD.</title>
        <authorList>
            <consortium name="US DOE Joint Genome Institute"/>
            <person name="Lucas S."/>
            <person name="Han J."/>
            <person name="Lapidus A."/>
            <person name="Cheng J.-F."/>
            <person name="Goodwin L."/>
            <person name="Pitluck S."/>
            <person name="Peters L."/>
            <person name="Mikhailova N."/>
            <person name="Held B."/>
            <person name="Detter J.C."/>
            <person name="Han C."/>
            <person name="Tapia R."/>
            <person name="Land M."/>
            <person name="Hauser L."/>
            <person name="Kyrpides N."/>
            <person name="Ivanova N."/>
            <person name="Pagani I."/>
            <person name="Samuel K."/>
            <person name="Teske A."/>
            <person name="Mueller J."/>
            <person name="Woyke T."/>
        </authorList>
    </citation>
    <scope>NUCLEOTIDE SEQUENCE [LARGE SCALE GENOMIC DNA]</scope>
    <source>
        <strain evidence="2 3">B18LD</strain>
    </source>
</reference>
<proteinExistence type="predicted"/>
<keyword evidence="1" id="KW-0175">Coiled coil</keyword>
<evidence type="ECO:0000313" key="3">
    <source>
        <dbReference type="Proteomes" id="UP000005744"/>
    </source>
</evidence>
<accession>I3CHR8</accession>
<name>I3CHR8_9GAMM</name>
<organism evidence="2 3">
    <name type="scientific">Beggiatoa alba B18LD</name>
    <dbReference type="NCBI Taxonomy" id="395493"/>
    <lineage>
        <taxon>Bacteria</taxon>
        <taxon>Pseudomonadati</taxon>
        <taxon>Pseudomonadota</taxon>
        <taxon>Gammaproteobacteria</taxon>
        <taxon>Thiotrichales</taxon>
        <taxon>Thiotrichaceae</taxon>
        <taxon>Beggiatoa</taxon>
    </lineage>
</organism>